<name>A0ABS5K3Y1_9MOLU</name>
<feature type="transmembrane region" description="Helical" evidence="1">
    <location>
        <begin position="46"/>
        <end position="65"/>
    </location>
</feature>
<feature type="transmembrane region" description="Helical" evidence="1">
    <location>
        <begin position="6"/>
        <end position="26"/>
    </location>
</feature>
<gene>
    <name evidence="2" type="ORF">J8J04_02975</name>
</gene>
<keyword evidence="1" id="KW-0472">Membrane</keyword>
<keyword evidence="1" id="KW-1133">Transmembrane helix</keyword>
<sequence>MELFKILIIIGILVVLFGVIPLFIYFSQRQQNKNRIKKVNLKQMMIAYYVIFGVTVIGLGGFLYLDIKYDITNKNKVYNIPNSKTETQDEWFQGKSGIRYILDRINTPYKNIEGKWIWHDSIHEEGTWMIKRTYKHYGLDGLDKCQHPESVPTDLAPFTKNPFDKWYESHRENINYFGTFWPLHKSNDSEFDEINFLNKLSKYYYEFEYEGPKWLLEKDKDFFMDEVECPLESNPINKKIYYLHFNPVKGYITLYNQKYNTQKKE</sequence>
<comment type="caution">
    <text evidence="2">The sequence shown here is derived from an EMBL/GenBank/DDBJ whole genome shotgun (WGS) entry which is preliminary data.</text>
</comment>
<evidence type="ECO:0000313" key="3">
    <source>
        <dbReference type="Proteomes" id="UP000811481"/>
    </source>
</evidence>
<dbReference type="Proteomes" id="UP000811481">
    <property type="component" value="Unassembled WGS sequence"/>
</dbReference>
<dbReference type="RefSeq" id="WP_212332220.1">
    <property type="nucleotide sequence ID" value="NZ_JAGVRH010000023.1"/>
</dbReference>
<dbReference type="EMBL" id="JAGVRH010000023">
    <property type="protein sequence ID" value="MBS2126631.1"/>
    <property type="molecule type" value="Genomic_DNA"/>
</dbReference>
<proteinExistence type="predicted"/>
<protein>
    <recommendedName>
        <fullName evidence="4">Effector</fullName>
    </recommendedName>
</protein>
<evidence type="ECO:0008006" key="4">
    <source>
        <dbReference type="Google" id="ProtNLM"/>
    </source>
</evidence>
<keyword evidence="1" id="KW-0812">Transmembrane</keyword>
<organism evidence="2 3">
    <name type="scientific">'Fragaria x ananassa' phyllody phytoplasma</name>
    <dbReference type="NCBI Taxonomy" id="2358428"/>
    <lineage>
        <taxon>Bacteria</taxon>
        <taxon>Bacillati</taxon>
        <taxon>Mycoplasmatota</taxon>
        <taxon>Mollicutes</taxon>
        <taxon>Acholeplasmatales</taxon>
        <taxon>Acholeplasmataceae</taxon>
        <taxon>Candidatus Phytoplasma</taxon>
        <taxon>16SrXIII (Mexican periwinkle virescence group)</taxon>
    </lineage>
</organism>
<reference evidence="2" key="1">
    <citation type="submission" date="2021-04" db="EMBL/GenBank/DDBJ databases">
        <title>Draft genome sequence of StrPh-CL8, a phytoplasma strain causing strawberry phyllody in Chile.</title>
        <authorList>
            <person name="Cui W."/>
            <person name="Zamorano A."/>
            <person name="Fiore N."/>
        </authorList>
    </citation>
    <scope>NUCLEOTIDE SEQUENCE [LARGE SCALE GENOMIC DNA]</scope>
    <source>
        <strain evidence="2">StrPh-Cl</strain>
    </source>
</reference>
<accession>A0ABS5K3Y1</accession>
<keyword evidence="3" id="KW-1185">Reference proteome</keyword>
<evidence type="ECO:0000256" key="1">
    <source>
        <dbReference type="SAM" id="Phobius"/>
    </source>
</evidence>
<evidence type="ECO:0000313" key="2">
    <source>
        <dbReference type="EMBL" id="MBS2126631.1"/>
    </source>
</evidence>